<dbReference type="Proteomes" id="UP000249061">
    <property type="component" value="Unassembled WGS sequence"/>
</dbReference>
<reference evidence="2 3" key="1">
    <citation type="submission" date="2017-08" db="EMBL/GenBank/DDBJ databases">
        <title>Infants hospitalized years apart are colonized by the same room-sourced microbial strains.</title>
        <authorList>
            <person name="Brooks B."/>
            <person name="Olm M.R."/>
            <person name="Firek B.A."/>
            <person name="Baker R."/>
            <person name="Thomas B.C."/>
            <person name="Morowitz M.J."/>
            <person name="Banfield J.F."/>
        </authorList>
    </citation>
    <scope>NUCLEOTIDE SEQUENCE [LARGE SCALE GENOMIC DNA]</scope>
    <source>
        <strain evidence="2">S2_003_000_R2_14</strain>
    </source>
</reference>
<protein>
    <submittedName>
        <fullName evidence="2">Uncharacterized protein</fullName>
    </submittedName>
</protein>
<feature type="region of interest" description="Disordered" evidence="1">
    <location>
        <begin position="46"/>
        <end position="91"/>
    </location>
</feature>
<dbReference type="AlphaFoldDB" id="A0A2W5THH2"/>
<evidence type="ECO:0000256" key="1">
    <source>
        <dbReference type="SAM" id="MobiDB-lite"/>
    </source>
</evidence>
<comment type="caution">
    <text evidence="2">The sequence shown here is derived from an EMBL/GenBank/DDBJ whole genome shotgun (WGS) entry which is preliminary data.</text>
</comment>
<organism evidence="2 3">
    <name type="scientific">Archangium gephyra</name>
    <dbReference type="NCBI Taxonomy" id="48"/>
    <lineage>
        <taxon>Bacteria</taxon>
        <taxon>Pseudomonadati</taxon>
        <taxon>Myxococcota</taxon>
        <taxon>Myxococcia</taxon>
        <taxon>Myxococcales</taxon>
        <taxon>Cystobacterineae</taxon>
        <taxon>Archangiaceae</taxon>
        <taxon>Archangium</taxon>
    </lineage>
</organism>
<sequence>MTLMTAKPREDEEVVELLTWDPNVDGDEEEEEFEDELPADEAMFSEASEEVAAEGDDYAAQKKTELPQPDSARSHPDLPRVKSNAFKRIIR</sequence>
<evidence type="ECO:0000313" key="2">
    <source>
        <dbReference type="EMBL" id="PZR12056.1"/>
    </source>
</evidence>
<dbReference type="EMBL" id="QFQP01000013">
    <property type="protein sequence ID" value="PZR12056.1"/>
    <property type="molecule type" value="Genomic_DNA"/>
</dbReference>
<accession>A0A2W5THH2</accession>
<name>A0A2W5THH2_9BACT</name>
<evidence type="ECO:0000313" key="3">
    <source>
        <dbReference type="Proteomes" id="UP000249061"/>
    </source>
</evidence>
<feature type="compositionally biased region" description="Acidic residues" evidence="1">
    <location>
        <begin position="47"/>
        <end position="57"/>
    </location>
</feature>
<gene>
    <name evidence="2" type="ORF">DI536_17215</name>
</gene>
<proteinExistence type="predicted"/>